<dbReference type="Pfam" id="PF01575">
    <property type="entry name" value="MaoC_dehydratas"/>
    <property type="match status" value="1"/>
</dbReference>
<name>A0A1G7F7F6_9PROT</name>
<protein>
    <submittedName>
        <fullName evidence="2">Acyl dehydratase</fullName>
    </submittedName>
</protein>
<dbReference type="EMBL" id="FNAK01000009">
    <property type="protein sequence ID" value="SDE71809.1"/>
    <property type="molecule type" value="Genomic_DNA"/>
</dbReference>
<dbReference type="PANTHER" id="PTHR43664">
    <property type="entry name" value="MONOAMINE OXIDASE-RELATED"/>
    <property type="match status" value="1"/>
</dbReference>
<dbReference type="AlphaFoldDB" id="A0A1G7F7F6"/>
<dbReference type="Proteomes" id="UP000183685">
    <property type="component" value="Unassembled WGS sequence"/>
</dbReference>
<feature type="domain" description="MaoC-like" evidence="1">
    <location>
        <begin position="13"/>
        <end position="121"/>
    </location>
</feature>
<evidence type="ECO:0000313" key="3">
    <source>
        <dbReference type="Proteomes" id="UP000183685"/>
    </source>
</evidence>
<dbReference type="STRING" id="637679.GCA_001550055_01624"/>
<reference evidence="2 3" key="1">
    <citation type="submission" date="2016-10" db="EMBL/GenBank/DDBJ databases">
        <authorList>
            <person name="de Groot N.N."/>
        </authorList>
    </citation>
    <scope>NUCLEOTIDE SEQUENCE [LARGE SCALE GENOMIC DNA]</scope>
    <source>
        <strain evidence="2 3">CGMCC 1.9109</strain>
    </source>
</reference>
<accession>A0A1G7F7F6</accession>
<keyword evidence="3" id="KW-1185">Reference proteome</keyword>
<evidence type="ECO:0000259" key="1">
    <source>
        <dbReference type="Pfam" id="PF01575"/>
    </source>
</evidence>
<dbReference type="SUPFAM" id="SSF54637">
    <property type="entry name" value="Thioesterase/thiol ester dehydrase-isomerase"/>
    <property type="match status" value="1"/>
</dbReference>
<dbReference type="InterPro" id="IPR029069">
    <property type="entry name" value="HotDog_dom_sf"/>
</dbReference>
<dbReference type="PANTHER" id="PTHR43664:SF1">
    <property type="entry name" value="BETA-METHYLMALYL-COA DEHYDRATASE"/>
    <property type="match status" value="1"/>
</dbReference>
<dbReference type="InterPro" id="IPR052342">
    <property type="entry name" value="MCH/BMMD"/>
</dbReference>
<gene>
    <name evidence="2" type="ORF">SAMN04488071_3652</name>
</gene>
<dbReference type="OrthoDB" id="9796589at2"/>
<sequence length="145" mass="15841">MKNASDFPEGLVIEHANSKTIFESDNNLFCLLTMNNHPVHTNVVHAEASPFGKVLVVGTLVFSLSVGFTVPEFSYHCIANLGYDKVVHHEPVFVGDTLRARTIVTGNRVSNSNPENAVVSVKTEVLNQDDIVVLSFERSALFKAG</sequence>
<dbReference type="Gene3D" id="3.10.129.10">
    <property type="entry name" value="Hotdog Thioesterase"/>
    <property type="match status" value="1"/>
</dbReference>
<dbReference type="InterPro" id="IPR002539">
    <property type="entry name" value="MaoC-like_dom"/>
</dbReference>
<proteinExistence type="predicted"/>
<evidence type="ECO:0000313" key="2">
    <source>
        <dbReference type="EMBL" id="SDE71809.1"/>
    </source>
</evidence>
<dbReference type="CDD" id="cd03451">
    <property type="entry name" value="FkbR2"/>
    <property type="match status" value="1"/>
</dbReference>
<organism evidence="2 3">
    <name type="scientific">Kordiimonas lacus</name>
    <dbReference type="NCBI Taxonomy" id="637679"/>
    <lineage>
        <taxon>Bacteria</taxon>
        <taxon>Pseudomonadati</taxon>
        <taxon>Pseudomonadota</taxon>
        <taxon>Alphaproteobacteria</taxon>
        <taxon>Kordiimonadales</taxon>
        <taxon>Kordiimonadaceae</taxon>
        <taxon>Kordiimonas</taxon>
    </lineage>
</organism>
<dbReference type="RefSeq" id="WP_068304643.1">
    <property type="nucleotide sequence ID" value="NZ_DAIOMO010000007.1"/>
</dbReference>